<name>A0A167ZMV8_9HYPO</name>
<evidence type="ECO:0000313" key="7">
    <source>
        <dbReference type="Proteomes" id="UP000078544"/>
    </source>
</evidence>
<comment type="similarity">
    <text evidence="1">Belongs to the IF-3 family.</text>
</comment>
<dbReference type="GO" id="GO:0043022">
    <property type="term" value="F:ribosome binding"/>
    <property type="evidence" value="ECO:0007669"/>
    <property type="project" value="TreeGrafter"/>
</dbReference>
<accession>A0A167ZMV8</accession>
<dbReference type="EMBL" id="AZGY01000014">
    <property type="protein sequence ID" value="KZZ92875.1"/>
    <property type="molecule type" value="Genomic_DNA"/>
</dbReference>
<dbReference type="GO" id="GO:0032790">
    <property type="term" value="P:ribosome disassembly"/>
    <property type="evidence" value="ECO:0007669"/>
    <property type="project" value="TreeGrafter"/>
</dbReference>
<dbReference type="Proteomes" id="UP000078544">
    <property type="component" value="Unassembled WGS sequence"/>
</dbReference>
<feature type="compositionally biased region" description="Basic and acidic residues" evidence="4">
    <location>
        <begin position="83"/>
        <end position="95"/>
    </location>
</feature>
<protein>
    <submittedName>
        <fullName evidence="6">Translation initiation factor IF-3</fullName>
    </submittedName>
</protein>
<reference evidence="6 7" key="1">
    <citation type="journal article" date="2016" name="Genome Biol. Evol.">
        <title>Divergent and convergent evolution of fungal pathogenicity.</title>
        <authorList>
            <person name="Shang Y."/>
            <person name="Xiao G."/>
            <person name="Zheng P."/>
            <person name="Cen K."/>
            <person name="Zhan S."/>
            <person name="Wang C."/>
        </authorList>
    </citation>
    <scope>NUCLEOTIDE SEQUENCE [LARGE SCALE GENOMIC DNA]</scope>
    <source>
        <strain evidence="6 7">RCEF 2490</strain>
    </source>
</reference>
<dbReference type="AlphaFoldDB" id="A0A167ZMV8"/>
<dbReference type="OrthoDB" id="21573at2759"/>
<evidence type="ECO:0000259" key="5">
    <source>
        <dbReference type="Pfam" id="PF00707"/>
    </source>
</evidence>
<dbReference type="STRING" id="1081109.A0A167ZMV8"/>
<evidence type="ECO:0000313" key="6">
    <source>
        <dbReference type="EMBL" id="KZZ92875.1"/>
    </source>
</evidence>
<feature type="region of interest" description="Disordered" evidence="4">
    <location>
        <begin position="27"/>
        <end position="117"/>
    </location>
</feature>
<dbReference type="InterPro" id="IPR001288">
    <property type="entry name" value="Translation_initiation_fac_3"/>
</dbReference>
<feature type="domain" description="Translation initiation factor 3 C-terminal" evidence="5">
    <location>
        <begin position="201"/>
        <end position="286"/>
    </location>
</feature>
<evidence type="ECO:0000256" key="2">
    <source>
        <dbReference type="ARBA" id="ARBA00022540"/>
    </source>
</evidence>
<keyword evidence="7" id="KW-1185">Reference proteome</keyword>
<keyword evidence="3" id="KW-0648">Protein biosynthesis</keyword>
<organism evidence="6 7">
    <name type="scientific">Moelleriella libera RCEF 2490</name>
    <dbReference type="NCBI Taxonomy" id="1081109"/>
    <lineage>
        <taxon>Eukaryota</taxon>
        <taxon>Fungi</taxon>
        <taxon>Dikarya</taxon>
        <taxon>Ascomycota</taxon>
        <taxon>Pezizomycotina</taxon>
        <taxon>Sordariomycetes</taxon>
        <taxon>Hypocreomycetidae</taxon>
        <taxon>Hypocreales</taxon>
        <taxon>Clavicipitaceae</taxon>
        <taxon>Moelleriella</taxon>
    </lineage>
</organism>
<feature type="compositionally biased region" description="Basic and acidic residues" evidence="4">
    <location>
        <begin position="103"/>
        <end position="117"/>
    </location>
</feature>
<keyword evidence="2 6" id="KW-0396">Initiation factor</keyword>
<dbReference type="Pfam" id="PF00707">
    <property type="entry name" value="IF3_C"/>
    <property type="match status" value="1"/>
</dbReference>
<dbReference type="PANTHER" id="PTHR10938:SF0">
    <property type="entry name" value="TRANSLATION INITIATION FACTOR IF-3, MITOCHONDRIAL"/>
    <property type="match status" value="1"/>
</dbReference>
<dbReference type="Gene3D" id="3.30.110.10">
    <property type="entry name" value="Translation initiation factor 3 (IF-3), C-terminal domain"/>
    <property type="match status" value="1"/>
</dbReference>
<evidence type="ECO:0000256" key="3">
    <source>
        <dbReference type="ARBA" id="ARBA00022917"/>
    </source>
</evidence>
<gene>
    <name evidence="6" type="ORF">AAL_05907</name>
</gene>
<sequence>MRPSPQCLHNTRRALYRVFVPRSEAAIGASRSGVRQQQQQQQQQRPQPRPGRSIASRCQLQIREYATSKMPARGPRGETSVAARDRVAREQRGFDTRFTTQADIDRSGRDRPPRDHEITDPQIMVIDNGAMEGPLATPFVLTKLDQASESLRMISPYVPADAKNGRPKPEFAVCKIVNKKDEYERQKQVKERKKAAAAKPKTKELEFTWAISEHDLTTKLRQMGGFLDKGFKVDVLVAKKKGSRQQVSASEAEAVTKKIREEVDAQGAREAKPATGQVGATMRFYLEGKQK</sequence>
<feature type="compositionally biased region" description="Low complexity" evidence="4">
    <location>
        <begin position="35"/>
        <end position="46"/>
    </location>
</feature>
<proteinExistence type="inferred from homology"/>
<dbReference type="GO" id="GO:0003743">
    <property type="term" value="F:translation initiation factor activity"/>
    <property type="evidence" value="ECO:0007669"/>
    <property type="project" value="UniProtKB-KW"/>
</dbReference>
<dbReference type="SUPFAM" id="SSF55200">
    <property type="entry name" value="Translation initiation factor IF3, C-terminal domain"/>
    <property type="match status" value="1"/>
</dbReference>
<dbReference type="GO" id="GO:0070124">
    <property type="term" value="P:mitochondrial translational initiation"/>
    <property type="evidence" value="ECO:0007669"/>
    <property type="project" value="TreeGrafter"/>
</dbReference>
<comment type="caution">
    <text evidence="6">The sequence shown here is derived from an EMBL/GenBank/DDBJ whole genome shotgun (WGS) entry which is preliminary data.</text>
</comment>
<dbReference type="InterPro" id="IPR019815">
    <property type="entry name" value="Translation_initiation_fac_3_C"/>
</dbReference>
<dbReference type="GO" id="GO:0005739">
    <property type="term" value="C:mitochondrion"/>
    <property type="evidence" value="ECO:0007669"/>
    <property type="project" value="TreeGrafter"/>
</dbReference>
<dbReference type="InterPro" id="IPR036788">
    <property type="entry name" value="T_IF-3_C_sf"/>
</dbReference>
<evidence type="ECO:0000256" key="4">
    <source>
        <dbReference type="SAM" id="MobiDB-lite"/>
    </source>
</evidence>
<dbReference type="PANTHER" id="PTHR10938">
    <property type="entry name" value="TRANSLATION INITIATION FACTOR IF-3"/>
    <property type="match status" value="1"/>
</dbReference>
<evidence type="ECO:0000256" key="1">
    <source>
        <dbReference type="ARBA" id="ARBA00005439"/>
    </source>
</evidence>